<dbReference type="SUPFAM" id="SSF52964">
    <property type="entry name" value="TolB, N-terminal domain"/>
    <property type="match status" value="1"/>
</dbReference>
<dbReference type="PANTHER" id="PTHR36842">
    <property type="entry name" value="PROTEIN TOLB HOMOLOG"/>
    <property type="match status" value="1"/>
</dbReference>
<dbReference type="InterPro" id="IPR011042">
    <property type="entry name" value="6-blade_b-propeller_TolB-like"/>
</dbReference>
<dbReference type="InterPro" id="IPR007195">
    <property type="entry name" value="TolB_N"/>
</dbReference>
<dbReference type="GO" id="GO:0017038">
    <property type="term" value="P:protein import"/>
    <property type="evidence" value="ECO:0007669"/>
    <property type="project" value="InterPro"/>
</dbReference>
<protein>
    <submittedName>
        <fullName evidence="6">TolB protein</fullName>
    </submittedName>
</protein>
<keyword evidence="4" id="KW-0574">Periplasm</keyword>
<dbReference type="AlphaFoldDB" id="Q2YZW0"/>
<dbReference type="Gene3D" id="2.120.10.30">
    <property type="entry name" value="TolB, C-terminal domain"/>
    <property type="match status" value="2"/>
</dbReference>
<gene>
    <name evidence="6" type="primary">tolB</name>
</gene>
<reference evidence="6" key="1">
    <citation type="journal article" date="2005" name="Environ. Microbiol.">
        <title>Lateral gene transfer and phylogenetic assignment of environmental fosmid clones.</title>
        <authorList>
            <person name="Nesbo C.L."/>
            <person name="Boucher Y."/>
            <person name="Dlutek M."/>
            <person name="Doolittle F.W."/>
        </authorList>
    </citation>
    <scope>NUCLEOTIDE SEQUENCE</scope>
</reference>
<evidence type="ECO:0000313" key="6">
    <source>
        <dbReference type="EMBL" id="CAI78812.3"/>
    </source>
</evidence>
<evidence type="ECO:0000256" key="2">
    <source>
        <dbReference type="ARBA" id="ARBA00009820"/>
    </source>
</evidence>
<dbReference type="GO" id="GO:0042597">
    <property type="term" value="C:periplasmic space"/>
    <property type="evidence" value="ECO:0007669"/>
    <property type="project" value="UniProtKB-SubCell"/>
</dbReference>
<evidence type="ECO:0000256" key="1">
    <source>
        <dbReference type="ARBA" id="ARBA00004418"/>
    </source>
</evidence>
<name>Q2YZW0_9BACT</name>
<dbReference type="InterPro" id="IPR014167">
    <property type="entry name" value="Tol-Pal_TolB"/>
</dbReference>
<dbReference type="Gene3D" id="3.40.50.10070">
    <property type="entry name" value="TolB, N-terminal domain"/>
    <property type="match status" value="1"/>
</dbReference>
<dbReference type="Pfam" id="PF07676">
    <property type="entry name" value="PD40"/>
    <property type="match status" value="4"/>
</dbReference>
<dbReference type="NCBIfam" id="TIGR02800">
    <property type="entry name" value="propeller_TolB"/>
    <property type="match status" value="1"/>
</dbReference>
<dbReference type="PANTHER" id="PTHR36842:SF1">
    <property type="entry name" value="PROTEIN TOLB"/>
    <property type="match status" value="1"/>
</dbReference>
<evidence type="ECO:0000256" key="3">
    <source>
        <dbReference type="ARBA" id="ARBA00022729"/>
    </source>
</evidence>
<comment type="subcellular location">
    <subcellularLocation>
        <location evidence="1">Periplasm</location>
    </subcellularLocation>
</comment>
<dbReference type="Pfam" id="PF04052">
    <property type="entry name" value="TolB_N"/>
    <property type="match status" value="1"/>
</dbReference>
<dbReference type="InterPro" id="IPR011659">
    <property type="entry name" value="WD40"/>
</dbReference>
<dbReference type="EMBL" id="AJ937766">
    <property type="protein sequence ID" value="CAI78812.3"/>
    <property type="molecule type" value="Genomic_DNA"/>
</dbReference>
<evidence type="ECO:0000259" key="5">
    <source>
        <dbReference type="Pfam" id="PF04052"/>
    </source>
</evidence>
<feature type="domain" description="TolB N-terminal" evidence="5">
    <location>
        <begin position="52"/>
        <end position="152"/>
    </location>
</feature>
<sequence length="464" mass="50309">MSIFYSRKQRFGTNQARGKMAGTTRSTFLLAAFLAVAVVPAQVSAQREIYLGIHTTGAQRIQLLVDEFTCETGPLSIRVLAHQASEILRNDLDTSGLIQTTGGSTLRQELGLQTLTSVDLKKRFDAATQGRLTVEGSDIVVEAELYDVPTEKMVASFRRRASESTFRSTIHQMADHFLRTLTGETGIAETKIAVVREIGGRMDICAMDYDGHNLVPLVENGDINLLPAWSPLGNEVAYTSYVGGEPALYVLNLETGVRKRLATPGGLNTSAAWSPDGKSLAFAATRGKDPEIFVVRRDGTVLDQITFHPAIDCSPTWSPNGHEIAFTSDRSGTPQIYVMSADGTNVRRLTYEGNYSDSPAWSPSGDRIAFTSRIGGRFRICVIAAQGGPVYPLTDGPGDHENPAWAPDGRHVAYVSNEGGMSAVYVVNADGTNRRRISSTPHRLLSPSWSPPLPPQLVARLSEG</sequence>
<keyword evidence="3" id="KW-0732">Signal</keyword>
<proteinExistence type="inferred from homology"/>
<comment type="similarity">
    <text evidence="2">Belongs to the TolB family.</text>
</comment>
<evidence type="ECO:0000256" key="4">
    <source>
        <dbReference type="ARBA" id="ARBA00022764"/>
    </source>
</evidence>
<accession>Q2YZW0</accession>
<dbReference type="SUPFAM" id="SSF69304">
    <property type="entry name" value="Tricorn protease N-terminal domain"/>
    <property type="match status" value="1"/>
</dbReference>
<organism evidence="6">
    <name type="scientific">uncultured Latescibacterota bacterium</name>
    <dbReference type="NCBI Taxonomy" id="199737"/>
    <lineage>
        <taxon>Bacteria</taxon>
        <taxon>Pseudomonadati</taxon>
        <taxon>Candidatus Latescibacterota</taxon>
        <taxon>environmental samples</taxon>
    </lineage>
</organism>